<dbReference type="EMBL" id="CP028913">
    <property type="protein sequence ID" value="AWB95408.1"/>
    <property type="molecule type" value="Genomic_DNA"/>
</dbReference>
<dbReference type="RefSeq" id="WP_108595223.1">
    <property type="nucleotide sequence ID" value="NZ_CP028913.1"/>
</dbReference>
<evidence type="ECO:0008006" key="4">
    <source>
        <dbReference type="Google" id="ProtNLM"/>
    </source>
</evidence>
<keyword evidence="3" id="KW-1185">Reference proteome</keyword>
<dbReference type="SUPFAM" id="SSF56300">
    <property type="entry name" value="Metallo-dependent phosphatases"/>
    <property type="match status" value="1"/>
</dbReference>
<proteinExistence type="predicted"/>
<keyword evidence="1" id="KW-0732">Signal</keyword>
<evidence type="ECO:0000256" key="1">
    <source>
        <dbReference type="SAM" id="SignalP"/>
    </source>
</evidence>
<name>A0A2S0WVT2_9MICO</name>
<gene>
    <name evidence="2" type="ORF">DCE93_06835</name>
</gene>
<reference evidence="2 3" key="1">
    <citation type="submission" date="2018-04" db="EMBL/GenBank/DDBJ databases">
        <authorList>
            <person name="Li J."/>
        </authorList>
    </citation>
    <scope>NUCLEOTIDE SEQUENCE [LARGE SCALE GENOMIC DNA]</scope>
    <source>
        <strain evidence="3">30A</strain>
    </source>
</reference>
<dbReference type="Proteomes" id="UP000244729">
    <property type="component" value="Chromosome"/>
</dbReference>
<sequence>MHTRRIPLLAALGAALSASLIASPATANANEAPGQNKPGHYSFAVIGDVPYGADQVGAFPSMIDRINAEPGIELAFHVGDIKTGSSPCTDEYNASIRAQFDRFDTPLVYTPGDNEWTDCHRPAAGGYDPLERLTAVRAAFFATPGQTLGADPIRVDSQADLGIPENVSLRRQGVAFAALHVVGSNNGLAPWTGLTTPQPAQLAEEQARMDAVIALVRDTFSDARRRNDRAVVLFQQADMFDPTVAPKPSNTSAFTRLVQVIVDESGSFGGEVYLIDGDSHRYHVDQPVAAGSSWLDYYGVVGAADNLTRITVDGEQQNVDFLKVTVNRPGAEHVLSWERINYDS</sequence>
<dbReference type="InterPro" id="IPR029052">
    <property type="entry name" value="Metallo-depent_PP-like"/>
</dbReference>
<dbReference type="OrthoDB" id="58809at2"/>
<organism evidence="2 3">
    <name type="scientific">Agromyces badenianii</name>
    <dbReference type="NCBI Taxonomy" id="2080742"/>
    <lineage>
        <taxon>Bacteria</taxon>
        <taxon>Bacillati</taxon>
        <taxon>Actinomycetota</taxon>
        <taxon>Actinomycetes</taxon>
        <taxon>Micrococcales</taxon>
        <taxon>Microbacteriaceae</taxon>
        <taxon>Agromyces</taxon>
    </lineage>
</organism>
<dbReference type="CDD" id="cd00838">
    <property type="entry name" value="MPP_superfamily"/>
    <property type="match status" value="1"/>
</dbReference>
<accession>A0A2S0WVT2</accession>
<dbReference type="KEGG" id="agm:DCE93_06835"/>
<dbReference type="AlphaFoldDB" id="A0A2S0WVT2"/>
<feature type="signal peptide" evidence="1">
    <location>
        <begin position="1"/>
        <end position="29"/>
    </location>
</feature>
<evidence type="ECO:0000313" key="2">
    <source>
        <dbReference type="EMBL" id="AWB95408.1"/>
    </source>
</evidence>
<protein>
    <recommendedName>
        <fullName evidence="4">Calcineurin-like phosphoesterase domain-containing protein</fullName>
    </recommendedName>
</protein>
<evidence type="ECO:0000313" key="3">
    <source>
        <dbReference type="Proteomes" id="UP000244729"/>
    </source>
</evidence>
<feature type="chain" id="PRO_5038741417" description="Calcineurin-like phosphoesterase domain-containing protein" evidence="1">
    <location>
        <begin position="30"/>
        <end position="344"/>
    </location>
</feature>